<evidence type="ECO:0000313" key="9">
    <source>
        <dbReference type="EnsemblMetazoa" id="Aqu2.1.34836_001"/>
    </source>
</evidence>
<keyword evidence="5 7" id="KW-0472">Membrane</keyword>
<dbReference type="OMA" id="VCVVMTW"/>
<dbReference type="EnsemblMetazoa" id="XM_003385663.3">
    <property type="protein sequence ID" value="XP_003385711.2"/>
    <property type="gene ID" value="LOC100637036"/>
</dbReference>
<dbReference type="eggNOG" id="KOG1311">
    <property type="taxonomic scope" value="Eukaryota"/>
</dbReference>
<comment type="domain">
    <text evidence="7">The DHHC domain is required for palmitoyltransferase activity.</text>
</comment>
<keyword evidence="2 7" id="KW-0808">Transferase</keyword>
<dbReference type="InParanoid" id="A0A1X7V4D9"/>
<dbReference type="GO" id="GO:0019706">
    <property type="term" value="F:protein-cysteine S-palmitoyltransferase activity"/>
    <property type="evidence" value="ECO:0007669"/>
    <property type="project" value="UniProtKB-EC"/>
</dbReference>
<feature type="transmembrane region" description="Helical" evidence="7">
    <location>
        <begin position="212"/>
        <end position="234"/>
    </location>
</feature>
<reference evidence="9" key="2">
    <citation type="submission" date="2017-05" db="UniProtKB">
        <authorList>
            <consortium name="EnsemblMetazoa"/>
        </authorList>
    </citation>
    <scope>IDENTIFICATION</scope>
</reference>
<dbReference type="InterPro" id="IPR001594">
    <property type="entry name" value="Palmitoyltrfase_DHHC"/>
</dbReference>
<keyword evidence="3 7" id="KW-0812">Transmembrane</keyword>
<keyword evidence="4 7" id="KW-1133">Transmembrane helix</keyword>
<keyword evidence="6 7" id="KW-0012">Acyltransferase</keyword>
<keyword evidence="10" id="KW-1185">Reference proteome</keyword>
<dbReference type="PANTHER" id="PTHR12246">
    <property type="entry name" value="PALMITOYLTRANSFERASE ZDHHC16"/>
    <property type="match status" value="1"/>
</dbReference>
<reference evidence="10" key="1">
    <citation type="journal article" date="2010" name="Nature">
        <title>The Amphimedon queenslandica genome and the evolution of animal complexity.</title>
        <authorList>
            <person name="Srivastava M."/>
            <person name="Simakov O."/>
            <person name="Chapman J."/>
            <person name="Fahey B."/>
            <person name="Gauthier M.E."/>
            <person name="Mitros T."/>
            <person name="Richards G.S."/>
            <person name="Conaco C."/>
            <person name="Dacre M."/>
            <person name="Hellsten U."/>
            <person name="Larroux C."/>
            <person name="Putnam N.H."/>
            <person name="Stanke M."/>
            <person name="Adamska M."/>
            <person name="Darling A."/>
            <person name="Degnan S.M."/>
            <person name="Oakley T.H."/>
            <person name="Plachetzki D.C."/>
            <person name="Zhai Y."/>
            <person name="Adamski M."/>
            <person name="Calcino A."/>
            <person name="Cummins S.F."/>
            <person name="Goodstein D.M."/>
            <person name="Harris C."/>
            <person name="Jackson D.J."/>
            <person name="Leys S.P."/>
            <person name="Shu S."/>
            <person name="Woodcroft B.J."/>
            <person name="Vervoort M."/>
            <person name="Kosik K.S."/>
            <person name="Manning G."/>
            <person name="Degnan B.M."/>
            <person name="Rokhsar D.S."/>
        </authorList>
    </citation>
    <scope>NUCLEOTIDE SEQUENCE [LARGE SCALE GENOMIC DNA]</scope>
</reference>
<evidence type="ECO:0000256" key="2">
    <source>
        <dbReference type="ARBA" id="ARBA00022679"/>
    </source>
</evidence>
<feature type="transmembrane region" description="Helical" evidence="7">
    <location>
        <begin position="37"/>
        <end position="66"/>
    </location>
</feature>
<comment type="similarity">
    <text evidence="7">Belongs to the DHHC palmitoyltransferase family.</text>
</comment>
<feature type="domain" description="Palmitoyltransferase DHHC" evidence="8">
    <location>
        <begin position="122"/>
        <end position="252"/>
    </location>
</feature>
<organism evidence="9">
    <name type="scientific">Amphimedon queenslandica</name>
    <name type="common">Sponge</name>
    <dbReference type="NCBI Taxonomy" id="400682"/>
    <lineage>
        <taxon>Eukaryota</taxon>
        <taxon>Metazoa</taxon>
        <taxon>Porifera</taxon>
        <taxon>Demospongiae</taxon>
        <taxon>Heteroscleromorpha</taxon>
        <taxon>Haplosclerida</taxon>
        <taxon>Niphatidae</taxon>
        <taxon>Amphimedon</taxon>
    </lineage>
</organism>
<evidence type="ECO:0000256" key="6">
    <source>
        <dbReference type="ARBA" id="ARBA00023315"/>
    </source>
</evidence>
<dbReference type="EC" id="2.3.1.225" evidence="7"/>
<evidence type="ECO:0000256" key="5">
    <source>
        <dbReference type="ARBA" id="ARBA00023136"/>
    </source>
</evidence>
<name>A0A1X7V4D9_AMPQE</name>
<comment type="catalytic activity">
    <reaction evidence="7">
        <text>L-cysteinyl-[protein] + hexadecanoyl-CoA = S-hexadecanoyl-L-cysteinyl-[protein] + CoA</text>
        <dbReference type="Rhea" id="RHEA:36683"/>
        <dbReference type="Rhea" id="RHEA-COMP:10131"/>
        <dbReference type="Rhea" id="RHEA-COMP:11032"/>
        <dbReference type="ChEBI" id="CHEBI:29950"/>
        <dbReference type="ChEBI" id="CHEBI:57287"/>
        <dbReference type="ChEBI" id="CHEBI:57379"/>
        <dbReference type="ChEBI" id="CHEBI:74151"/>
        <dbReference type="EC" id="2.3.1.225"/>
    </reaction>
</comment>
<evidence type="ECO:0000256" key="1">
    <source>
        <dbReference type="ARBA" id="ARBA00004141"/>
    </source>
</evidence>
<gene>
    <name evidence="9" type="primary">100637036</name>
</gene>
<evidence type="ECO:0000256" key="3">
    <source>
        <dbReference type="ARBA" id="ARBA00022692"/>
    </source>
</evidence>
<dbReference type="Proteomes" id="UP000007879">
    <property type="component" value="Unassembled WGS sequence"/>
</dbReference>
<evidence type="ECO:0000259" key="8">
    <source>
        <dbReference type="Pfam" id="PF01529"/>
    </source>
</evidence>
<dbReference type="PROSITE" id="PS50216">
    <property type="entry name" value="DHHC"/>
    <property type="match status" value="1"/>
</dbReference>
<dbReference type="OrthoDB" id="331948at2759"/>
<protein>
    <recommendedName>
        <fullName evidence="7">Palmitoyltransferase</fullName>
        <ecNumber evidence="7">2.3.1.225</ecNumber>
    </recommendedName>
</protein>
<sequence>MALDFSEGDNKYFFIQDREEESPAMTSPKRHKGSSWFIWDPCGIACAVATYIFLVYGVVVLLAVVAPAFPDVFTFLSTLAFTGLVTLSVVSHVKAMITNPGVVPHESTTEEEISKRRSEGEEVRYCKKCRSVKPDRAHHCSICEHCIHRMDHHCPWINNCVGQNNQKFFVLFTFYVMITSIFGLFLTASFIFRCVQNNFEGCDAFLPGPLVFIAIIFCVFEGFLFSLFTCIMFCTQIHAIITDETGIESLKKENRSRQKWSDSLIEVFGSSPSFSWLSPFGEPPYKTLRTHLHSVLLDV</sequence>
<evidence type="ECO:0000256" key="7">
    <source>
        <dbReference type="RuleBase" id="RU079119"/>
    </source>
</evidence>
<dbReference type="STRING" id="400682.A0A1X7V4D9"/>
<accession>A0A1X7V4D9</accession>
<dbReference type="GO" id="GO:0016020">
    <property type="term" value="C:membrane"/>
    <property type="evidence" value="ECO:0007669"/>
    <property type="project" value="UniProtKB-SubCell"/>
</dbReference>
<dbReference type="AlphaFoldDB" id="A0A1X7V4D9"/>
<feature type="transmembrane region" description="Helical" evidence="7">
    <location>
        <begin position="72"/>
        <end position="90"/>
    </location>
</feature>
<proteinExistence type="inferred from homology"/>
<evidence type="ECO:0000313" key="10">
    <source>
        <dbReference type="Proteomes" id="UP000007879"/>
    </source>
</evidence>
<dbReference type="InterPro" id="IPR039859">
    <property type="entry name" value="PFA4/ZDH16/20/ERF2-like"/>
</dbReference>
<dbReference type="KEGG" id="aqu:100637036"/>
<dbReference type="EnsemblMetazoa" id="Aqu2.1.34836_001">
    <property type="protein sequence ID" value="Aqu2.1.34836_001"/>
    <property type="gene ID" value="Aqu2.1.34836"/>
</dbReference>
<comment type="subcellular location">
    <subcellularLocation>
        <location evidence="1">Membrane</location>
        <topology evidence="1">Multi-pass membrane protein</topology>
    </subcellularLocation>
</comment>
<dbReference type="FunCoup" id="A0A1X7V4D9">
    <property type="interactions" value="283"/>
</dbReference>
<evidence type="ECO:0000256" key="4">
    <source>
        <dbReference type="ARBA" id="ARBA00022989"/>
    </source>
</evidence>
<feature type="transmembrane region" description="Helical" evidence="7">
    <location>
        <begin position="168"/>
        <end position="192"/>
    </location>
</feature>
<dbReference type="Pfam" id="PF01529">
    <property type="entry name" value="DHHC"/>
    <property type="match status" value="1"/>
</dbReference>